<dbReference type="InterPro" id="IPR001789">
    <property type="entry name" value="Sig_transdc_resp-reg_receiver"/>
</dbReference>
<dbReference type="RefSeq" id="XP_016612594.1">
    <property type="nucleotide sequence ID" value="XM_016748610.1"/>
</dbReference>
<evidence type="ECO:0000256" key="1">
    <source>
        <dbReference type="ARBA" id="ARBA00022553"/>
    </source>
</evidence>
<reference evidence="6 7" key="1">
    <citation type="submission" date="2009-08" db="EMBL/GenBank/DDBJ databases">
        <title>The Genome Sequence of Spizellomyces punctatus strain DAOM BR117.</title>
        <authorList>
            <consortium name="The Broad Institute Genome Sequencing Platform"/>
            <person name="Russ C."/>
            <person name="Cuomo C."/>
            <person name="Shea T."/>
            <person name="Young S.K."/>
            <person name="Zeng Q."/>
            <person name="Koehrsen M."/>
            <person name="Haas B."/>
            <person name="Borodovsky M."/>
            <person name="Guigo R."/>
            <person name="Alvarado L."/>
            <person name="Berlin A."/>
            <person name="Bochicchio J."/>
            <person name="Borenstein D."/>
            <person name="Chapman S."/>
            <person name="Chen Z."/>
            <person name="Engels R."/>
            <person name="Freedman E."/>
            <person name="Gellesch M."/>
            <person name="Goldberg J."/>
            <person name="Griggs A."/>
            <person name="Gujja S."/>
            <person name="Heiman D."/>
            <person name="Hepburn T."/>
            <person name="Howarth C."/>
            <person name="Jen D."/>
            <person name="Larson L."/>
            <person name="Lewis B."/>
            <person name="Mehta T."/>
            <person name="Park D."/>
            <person name="Pearson M."/>
            <person name="Roberts A."/>
            <person name="Saif S."/>
            <person name="Shenoy N."/>
            <person name="Sisk P."/>
            <person name="Stolte C."/>
            <person name="Sykes S."/>
            <person name="Thomson T."/>
            <person name="Walk T."/>
            <person name="White J."/>
            <person name="Yandava C."/>
            <person name="Burger G."/>
            <person name="Gray M.W."/>
            <person name="Holland P.W.H."/>
            <person name="King N."/>
            <person name="Lang F.B.F."/>
            <person name="Roger A.J."/>
            <person name="Ruiz-Trillo I."/>
            <person name="Lander E."/>
            <person name="Nusbaum C."/>
        </authorList>
    </citation>
    <scope>NUCLEOTIDE SEQUENCE [LARGE SCALE GENOMIC DNA]</scope>
    <source>
        <strain evidence="6 7">DAOM BR117</strain>
    </source>
</reference>
<dbReference type="GO" id="GO:0000160">
    <property type="term" value="P:phosphorelay signal transduction system"/>
    <property type="evidence" value="ECO:0007669"/>
    <property type="project" value="UniProtKB-KW"/>
</dbReference>
<dbReference type="Gene3D" id="3.40.50.2300">
    <property type="match status" value="1"/>
</dbReference>
<feature type="compositionally biased region" description="Gly residues" evidence="4">
    <location>
        <begin position="410"/>
        <end position="420"/>
    </location>
</feature>
<protein>
    <recommendedName>
        <fullName evidence="5">Response regulatory domain-containing protein</fullName>
    </recommendedName>
</protein>
<keyword evidence="7" id="KW-1185">Reference proteome</keyword>
<keyword evidence="1 3" id="KW-0597">Phosphoprotein</keyword>
<dbReference type="SUPFAM" id="SSF52172">
    <property type="entry name" value="CheY-like"/>
    <property type="match status" value="2"/>
</dbReference>
<dbReference type="PANTHER" id="PTHR45339">
    <property type="entry name" value="HYBRID SIGNAL TRANSDUCTION HISTIDINE KINASE J"/>
    <property type="match status" value="1"/>
</dbReference>
<dbReference type="PANTHER" id="PTHR45339:SF1">
    <property type="entry name" value="HYBRID SIGNAL TRANSDUCTION HISTIDINE KINASE J"/>
    <property type="match status" value="1"/>
</dbReference>
<organism evidence="6 7">
    <name type="scientific">Spizellomyces punctatus (strain DAOM BR117)</name>
    <dbReference type="NCBI Taxonomy" id="645134"/>
    <lineage>
        <taxon>Eukaryota</taxon>
        <taxon>Fungi</taxon>
        <taxon>Fungi incertae sedis</taxon>
        <taxon>Chytridiomycota</taxon>
        <taxon>Chytridiomycota incertae sedis</taxon>
        <taxon>Chytridiomycetes</taxon>
        <taxon>Spizellomycetales</taxon>
        <taxon>Spizellomycetaceae</taxon>
        <taxon>Spizellomyces</taxon>
    </lineage>
</organism>
<dbReference type="VEuPathDB" id="FungiDB:SPPG_00279"/>
<feature type="compositionally biased region" description="Polar residues" evidence="4">
    <location>
        <begin position="279"/>
        <end position="290"/>
    </location>
</feature>
<evidence type="ECO:0000256" key="2">
    <source>
        <dbReference type="ARBA" id="ARBA00023012"/>
    </source>
</evidence>
<feature type="domain" description="Response regulatory" evidence="5">
    <location>
        <begin position="6"/>
        <end position="194"/>
    </location>
</feature>
<keyword evidence="2" id="KW-0902">Two-component regulatory system</keyword>
<feature type="region of interest" description="Disordered" evidence="4">
    <location>
        <begin position="272"/>
        <end position="447"/>
    </location>
</feature>
<evidence type="ECO:0000256" key="3">
    <source>
        <dbReference type="PROSITE-ProRule" id="PRU00169"/>
    </source>
</evidence>
<proteinExistence type="predicted"/>
<dbReference type="SMART" id="SM00448">
    <property type="entry name" value="REC"/>
    <property type="match status" value="1"/>
</dbReference>
<evidence type="ECO:0000313" key="7">
    <source>
        <dbReference type="Proteomes" id="UP000053201"/>
    </source>
</evidence>
<feature type="compositionally biased region" description="Low complexity" evidence="4">
    <location>
        <begin position="97"/>
        <end position="109"/>
    </location>
</feature>
<dbReference type="PROSITE" id="PS50110">
    <property type="entry name" value="RESPONSE_REGULATORY"/>
    <property type="match status" value="1"/>
</dbReference>
<dbReference type="CDD" id="cd17546">
    <property type="entry name" value="REC_hyHK_CKI1_RcsC-like"/>
    <property type="match status" value="1"/>
</dbReference>
<dbReference type="InParanoid" id="A0A0L0HUI5"/>
<dbReference type="OrthoDB" id="21225at2759"/>
<dbReference type="Pfam" id="PF00072">
    <property type="entry name" value="Response_reg"/>
    <property type="match status" value="1"/>
</dbReference>
<feature type="compositionally biased region" description="Basic and acidic residues" evidence="4">
    <location>
        <begin position="215"/>
        <end position="226"/>
    </location>
</feature>
<dbReference type="STRING" id="645134.A0A0L0HUI5"/>
<feature type="compositionally biased region" description="Basic and acidic residues" evidence="4">
    <location>
        <begin position="234"/>
        <end position="245"/>
    </location>
</feature>
<feature type="region of interest" description="Disordered" evidence="4">
    <location>
        <begin position="215"/>
        <end position="258"/>
    </location>
</feature>
<dbReference type="GeneID" id="27684019"/>
<evidence type="ECO:0000313" key="6">
    <source>
        <dbReference type="EMBL" id="KND04555.1"/>
    </source>
</evidence>
<gene>
    <name evidence="6" type="ORF">SPPG_00279</name>
</gene>
<feature type="region of interest" description="Disordered" evidence="4">
    <location>
        <begin position="95"/>
        <end position="114"/>
    </location>
</feature>
<sequence>MSENVRVAIVDDNPIMQQIMVKALHKYMHVRVAPEDVFTDGLSLLKALAMWRYDLILLDIEMPIMDGLQATLRIRNPVEDPANASVWTNLRNSVLNSSGRSSECSRSTRPATPSPTVRQMRYALTSVGSGTAPEINNDVAFRILEENRTVPIVAITANAFLDEQRRHCMSVGMNDVVSKPITPEAIKDIMRRYLDSDHFHMRLSVDDLAELVEPREQERCPRRDRNGQANERSNGSEHTVEDRPIAFHASLPRNVGKKLPPLMRTAMSTQNVLGHRAPSTESTTHISSLHSDSEGRFRSQNIAGRSYDSDDSTADRLSSQSLSTRSTTTSLYLDPDGSLSRPQEKIAQNVSNPSLRRHASESIKSTLYGDPEGRFRPSPAAKHRSDETTEPIRRPSPPAEAHPSADVGRLGCGVASGGGSIRRASSVSRKSQVGRPVVPDRDVNAVQ</sequence>
<dbReference type="InterPro" id="IPR011006">
    <property type="entry name" value="CheY-like_superfamily"/>
</dbReference>
<feature type="compositionally biased region" description="Low complexity" evidence="4">
    <location>
        <begin position="317"/>
        <end position="333"/>
    </location>
</feature>
<dbReference type="eggNOG" id="KOG0519">
    <property type="taxonomic scope" value="Eukaryota"/>
</dbReference>
<accession>A0A0L0HUI5</accession>
<feature type="modified residue" description="4-aspartylphosphate" evidence="3">
    <location>
        <position position="59"/>
    </location>
</feature>
<evidence type="ECO:0000259" key="5">
    <source>
        <dbReference type="PROSITE" id="PS50110"/>
    </source>
</evidence>
<evidence type="ECO:0000256" key="4">
    <source>
        <dbReference type="SAM" id="MobiDB-lite"/>
    </source>
</evidence>
<name>A0A0L0HUI5_SPIPD</name>
<dbReference type="AlphaFoldDB" id="A0A0L0HUI5"/>
<dbReference type="Proteomes" id="UP000053201">
    <property type="component" value="Unassembled WGS sequence"/>
</dbReference>
<feature type="compositionally biased region" description="Basic and acidic residues" evidence="4">
    <location>
        <begin position="438"/>
        <end position="447"/>
    </location>
</feature>
<dbReference type="EMBL" id="KQ257450">
    <property type="protein sequence ID" value="KND04555.1"/>
    <property type="molecule type" value="Genomic_DNA"/>
</dbReference>
<feature type="compositionally biased region" description="Basic and acidic residues" evidence="4">
    <location>
        <begin position="383"/>
        <end position="393"/>
    </location>
</feature>